<keyword evidence="2" id="KW-1185">Reference proteome</keyword>
<dbReference type="Proteomes" id="UP000291832">
    <property type="component" value="Unassembled WGS sequence"/>
</dbReference>
<gene>
    <name evidence="1" type="ORF">EV139_1544</name>
</gene>
<evidence type="ECO:0000313" key="2">
    <source>
        <dbReference type="Proteomes" id="UP000291832"/>
    </source>
</evidence>
<comment type="caution">
    <text evidence="1">The sequence shown here is derived from an EMBL/GenBank/DDBJ whole genome shotgun (WGS) entry which is preliminary data.</text>
</comment>
<dbReference type="AlphaFoldDB" id="A0A4Q7U0S5"/>
<dbReference type="InterPro" id="IPR016024">
    <property type="entry name" value="ARM-type_fold"/>
</dbReference>
<dbReference type="EMBL" id="SHKI01000004">
    <property type="protein sequence ID" value="RZT66118.1"/>
    <property type="molecule type" value="Genomic_DNA"/>
</dbReference>
<dbReference type="RefSeq" id="WP_241988993.1">
    <property type="nucleotide sequence ID" value="NZ_QYAG01000001.1"/>
</dbReference>
<protein>
    <submittedName>
        <fullName evidence="1">3-methyladenine DNA glycosylase AlkC</fullName>
    </submittedName>
</protein>
<sequence length="265" mass="27815">MASAGASRMRDIDPAHLIALNAGRAEARTLTEALAIDHPTLLSAAVPDAPPELATAAAAAQRLGVLARMTAIGTALSAQLPPERLGALAAHPSDTVRGWACFAVGAAGAAGARGAAGGPAVRAVLDRIRPLADDPSFTVREWAWMAVRPTLVAELPEAITALASWTTDPSPRLRRFASEALRPRGVWAAHIAPLKASPELGEPILEPLRADPERYVQDSVANWINDAAKSRPDWAVTLCARWRTESPGPATARIVTRGLRSLAKA</sequence>
<dbReference type="Gene3D" id="1.25.40.290">
    <property type="entry name" value="ARM repeat domains"/>
    <property type="match status" value="1"/>
</dbReference>
<accession>A0A4Q7U0S5</accession>
<dbReference type="SUPFAM" id="SSF48371">
    <property type="entry name" value="ARM repeat"/>
    <property type="match status" value="1"/>
</dbReference>
<proteinExistence type="predicted"/>
<evidence type="ECO:0000313" key="1">
    <source>
        <dbReference type="EMBL" id="RZT66118.1"/>
    </source>
</evidence>
<reference evidence="1 2" key="1">
    <citation type="journal article" date="2015" name="Stand. Genomic Sci.">
        <title>Genomic Encyclopedia of Bacterial and Archaeal Type Strains, Phase III: the genomes of soil and plant-associated and newly described type strains.</title>
        <authorList>
            <person name="Whitman W.B."/>
            <person name="Woyke T."/>
            <person name="Klenk H.P."/>
            <person name="Zhou Y."/>
            <person name="Lilburn T.G."/>
            <person name="Beck B.J."/>
            <person name="De Vos P."/>
            <person name="Vandamme P."/>
            <person name="Eisen J.A."/>
            <person name="Garrity G."/>
            <person name="Hugenholtz P."/>
            <person name="Kyrpides N.C."/>
        </authorList>
    </citation>
    <scope>NUCLEOTIDE SEQUENCE [LARGE SCALE GENOMIC DNA]</scope>
    <source>
        <strain evidence="1 2">RF6</strain>
    </source>
</reference>
<name>A0A4Q7U0S5_9MICO</name>
<organism evidence="1 2">
    <name type="scientific">Leucobacter luti</name>
    <dbReference type="NCBI Taxonomy" id="340320"/>
    <lineage>
        <taxon>Bacteria</taxon>
        <taxon>Bacillati</taxon>
        <taxon>Actinomycetota</taxon>
        <taxon>Actinomycetes</taxon>
        <taxon>Micrococcales</taxon>
        <taxon>Microbacteriaceae</taxon>
        <taxon>Leucobacter</taxon>
    </lineage>
</organism>